<reference evidence="2 3" key="1">
    <citation type="submission" date="2023-02" db="EMBL/GenBank/DDBJ databases">
        <authorList>
            <person name="Mo P."/>
        </authorList>
    </citation>
    <scope>NUCLEOTIDE SEQUENCE [LARGE SCALE GENOMIC DNA]</scope>
    <source>
        <strain evidence="2 3">HUAS 3</strain>
    </source>
</reference>
<dbReference type="EMBL" id="CP118615">
    <property type="protein sequence ID" value="WDZ83806.1"/>
    <property type="molecule type" value="Genomic_DNA"/>
</dbReference>
<dbReference type="CDD" id="cd06558">
    <property type="entry name" value="crotonase-like"/>
    <property type="match status" value="1"/>
</dbReference>
<evidence type="ECO:0000313" key="3">
    <source>
        <dbReference type="Proteomes" id="UP001219605"/>
    </source>
</evidence>
<keyword evidence="3" id="KW-1185">Reference proteome</keyword>
<organism evidence="2 3">
    <name type="scientific">Micromonospora cathayae</name>
    <dbReference type="NCBI Taxonomy" id="3028804"/>
    <lineage>
        <taxon>Bacteria</taxon>
        <taxon>Bacillati</taxon>
        <taxon>Actinomycetota</taxon>
        <taxon>Actinomycetes</taxon>
        <taxon>Micromonosporales</taxon>
        <taxon>Micromonosporaceae</taxon>
        <taxon>Micromonospora</taxon>
    </lineage>
</organism>
<dbReference type="RefSeq" id="WP_275030364.1">
    <property type="nucleotide sequence ID" value="NZ_CP118615.1"/>
</dbReference>
<name>A0ABY7ZM19_9ACTN</name>
<proteinExistence type="inferred from homology"/>
<comment type="similarity">
    <text evidence="1">Belongs to the enoyl-CoA hydratase/isomerase family.</text>
</comment>
<protein>
    <submittedName>
        <fullName evidence="2">Enoyl-CoA hydratase-related protein</fullName>
    </submittedName>
</protein>
<accession>A0ABY7ZM19</accession>
<dbReference type="PANTHER" id="PTHR42964">
    <property type="entry name" value="ENOYL-COA HYDRATASE"/>
    <property type="match status" value="1"/>
</dbReference>
<dbReference type="InterPro" id="IPR001753">
    <property type="entry name" value="Enoyl-CoA_hydra/iso"/>
</dbReference>
<sequence>MDEILVDDVDDVRWLTLNRPTVHNAQNTAMLEALLAVLEDTHRRDDLRALVLRGAGPSFSSGHDLRESAVNPAFAEAIRTADGRRRWERRLFVRPVELLEDLPIPTVCAVQGHCLGAGVMFAAAADLVVAADDAVFGSPVVTALAVNDAEVPSFAWELGVRRAKQALWFDERLDAAEAHRIGFVNWVVPADRLTATVEDVVRRLLAVPAETLALSKATFAFMQDRLGRRDTARYHFVNHVLSHQTEPAQAAAAARRAGRAG</sequence>
<dbReference type="SUPFAM" id="SSF52096">
    <property type="entry name" value="ClpP/crotonase"/>
    <property type="match status" value="1"/>
</dbReference>
<dbReference type="PANTHER" id="PTHR42964:SF1">
    <property type="entry name" value="POLYKETIDE BIOSYNTHESIS ENOYL-COA HYDRATASE PKSH-RELATED"/>
    <property type="match status" value="1"/>
</dbReference>
<dbReference type="Gene3D" id="3.90.226.10">
    <property type="entry name" value="2-enoyl-CoA Hydratase, Chain A, domain 1"/>
    <property type="match status" value="1"/>
</dbReference>
<evidence type="ECO:0000313" key="2">
    <source>
        <dbReference type="EMBL" id="WDZ83806.1"/>
    </source>
</evidence>
<evidence type="ECO:0000256" key="1">
    <source>
        <dbReference type="ARBA" id="ARBA00005254"/>
    </source>
</evidence>
<dbReference type="Pfam" id="PF00378">
    <property type="entry name" value="ECH_1"/>
    <property type="match status" value="1"/>
</dbReference>
<dbReference type="InterPro" id="IPR051683">
    <property type="entry name" value="Enoyl-CoA_Hydratase/Isomerase"/>
</dbReference>
<dbReference type="Proteomes" id="UP001219605">
    <property type="component" value="Chromosome"/>
</dbReference>
<gene>
    <name evidence="2" type="ORF">PVK37_25585</name>
</gene>
<dbReference type="InterPro" id="IPR029045">
    <property type="entry name" value="ClpP/crotonase-like_dom_sf"/>
</dbReference>